<accession>A0A3S1CHD9</accession>
<dbReference type="AlphaFoldDB" id="A0A3S1CHD9"/>
<organism evidence="1 2">
    <name type="scientific">Dulcicalothrix desertica PCC 7102</name>
    <dbReference type="NCBI Taxonomy" id="232991"/>
    <lineage>
        <taxon>Bacteria</taxon>
        <taxon>Bacillati</taxon>
        <taxon>Cyanobacteriota</taxon>
        <taxon>Cyanophyceae</taxon>
        <taxon>Nostocales</taxon>
        <taxon>Calotrichaceae</taxon>
        <taxon>Dulcicalothrix</taxon>
    </lineage>
</organism>
<name>A0A3S1CHD9_9CYAN</name>
<comment type="caution">
    <text evidence="1">The sequence shown here is derived from an EMBL/GenBank/DDBJ whole genome shotgun (WGS) entry which is preliminary data.</text>
</comment>
<reference evidence="1" key="1">
    <citation type="submission" date="2018-12" db="EMBL/GenBank/DDBJ databases">
        <authorList>
            <person name="Will S."/>
            <person name="Neumann-Schaal M."/>
            <person name="Henke P."/>
        </authorList>
    </citation>
    <scope>NUCLEOTIDE SEQUENCE</scope>
    <source>
        <strain evidence="1">PCC 7102</strain>
    </source>
</reference>
<evidence type="ECO:0000313" key="2">
    <source>
        <dbReference type="Proteomes" id="UP000271624"/>
    </source>
</evidence>
<keyword evidence="2" id="KW-1185">Reference proteome</keyword>
<protein>
    <submittedName>
        <fullName evidence="1">Uncharacterized protein</fullName>
    </submittedName>
</protein>
<evidence type="ECO:0000313" key="1">
    <source>
        <dbReference type="EMBL" id="RUT02738.1"/>
    </source>
</evidence>
<proteinExistence type="predicted"/>
<reference evidence="1" key="2">
    <citation type="journal article" date="2019" name="Genome Biol. Evol.">
        <title>Day and night: Metabolic profiles and evolutionary relationships of six axenic non-marine cyanobacteria.</title>
        <authorList>
            <person name="Will S.E."/>
            <person name="Henke P."/>
            <person name="Boedeker C."/>
            <person name="Huang S."/>
            <person name="Brinkmann H."/>
            <person name="Rohde M."/>
            <person name="Jarek M."/>
            <person name="Friedl T."/>
            <person name="Seufert S."/>
            <person name="Schumacher M."/>
            <person name="Overmann J."/>
            <person name="Neumann-Schaal M."/>
            <person name="Petersen J."/>
        </authorList>
    </citation>
    <scope>NUCLEOTIDE SEQUENCE [LARGE SCALE GENOMIC DNA]</scope>
    <source>
        <strain evidence="1">PCC 7102</strain>
    </source>
</reference>
<gene>
    <name evidence="1" type="ORF">DSM106972_056580</name>
</gene>
<dbReference type="EMBL" id="RSCL01000015">
    <property type="protein sequence ID" value="RUT02738.1"/>
    <property type="molecule type" value="Genomic_DNA"/>
</dbReference>
<sequence>MDRATKLAKEQAAEYLKQSQEIAEKWRSKPSAEASAEAPVNDLEYVPPTTQELYAAKQTNSPAWKRHLDELAKLY</sequence>
<dbReference type="Proteomes" id="UP000271624">
    <property type="component" value="Unassembled WGS sequence"/>
</dbReference>